<name>A0ABY1JFJ1_9BACT</name>
<evidence type="ECO:0000313" key="2">
    <source>
        <dbReference type="Proteomes" id="UP000185093"/>
    </source>
</evidence>
<gene>
    <name evidence="1" type="ORF">SAMN05444368_1966</name>
</gene>
<dbReference type="Gene3D" id="3.30.460.40">
    <property type="match status" value="1"/>
</dbReference>
<dbReference type="RefSeq" id="WP_074200084.1">
    <property type="nucleotide sequence ID" value="NZ_DAONLC010000016.1"/>
</dbReference>
<dbReference type="InterPro" id="IPR043519">
    <property type="entry name" value="NT_sf"/>
</dbReference>
<protein>
    <submittedName>
        <fullName evidence="1">Uncharacterized nucleotidyltransferase</fullName>
    </submittedName>
</protein>
<dbReference type="InterPro" id="IPR039498">
    <property type="entry name" value="NTP_transf_5"/>
</dbReference>
<organism evidence="1 2">
    <name type="scientific">Acetomicrobium flavidum</name>
    <dbReference type="NCBI Taxonomy" id="49896"/>
    <lineage>
        <taxon>Bacteria</taxon>
        <taxon>Thermotogati</taxon>
        <taxon>Synergistota</taxon>
        <taxon>Synergistia</taxon>
        <taxon>Synergistales</taxon>
        <taxon>Acetomicrobiaceae</taxon>
        <taxon>Acetomicrobium</taxon>
    </lineage>
</organism>
<evidence type="ECO:0000313" key="1">
    <source>
        <dbReference type="EMBL" id="SIN79287.1"/>
    </source>
</evidence>
<keyword evidence="2" id="KW-1185">Reference proteome</keyword>
<dbReference type="EMBL" id="FSQZ01000001">
    <property type="protein sequence ID" value="SIN79287.1"/>
    <property type="molecule type" value="Genomic_DNA"/>
</dbReference>
<accession>A0ABY1JFJ1</accession>
<dbReference type="Pfam" id="PF14907">
    <property type="entry name" value="NTP_transf_5"/>
    <property type="match status" value="1"/>
</dbReference>
<dbReference type="SUPFAM" id="SSF81301">
    <property type="entry name" value="Nucleotidyltransferase"/>
    <property type="match status" value="1"/>
</dbReference>
<reference evidence="1 2" key="1">
    <citation type="submission" date="2016-11" db="EMBL/GenBank/DDBJ databases">
        <authorList>
            <person name="Varghese N."/>
            <person name="Submissions S."/>
        </authorList>
    </citation>
    <scope>NUCLEOTIDE SEQUENCE [LARGE SCALE GENOMIC DNA]</scope>
    <source>
        <strain evidence="1 2">DSM 20664</strain>
    </source>
</reference>
<proteinExistence type="predicted"/>
<dbReference type="Proteomes" id="UP000185093">
    <property type="component" value="Unassembled WGS sequence"/>
</dbReference>
<comment type="caution">
    <text evidence="1">The sequence shown here is derived from an EMBL/GenBank/DDBJ whole genome shotgun (WGS) entry which is preliminary data.</text>
</comment>
<sequence length="202" mass="22669">MDEGIKDILNALKKENDPLRKALGVIAVLTEALEPEGIRPILVGGVALEFYTLGGYATKDIDLVVSDREKVKTVLENLGFMHRMGERHWYSTELDVAIEIPDEVLAGSPEKLTVLEIDGKNVYIIGIEDLIIDRLSAAKFWQSPSDFEWAVKIIALHTEDIDFDYLKKAAKERDVEDILKEALKESEGLRPLKGVQEPDIQI</sequence>